<sequence length="94" mass="10934">MLKIYLCEDSKPQLDTLENTIQKYLFINHSNGKIVCKTQNPMELLSYLHAAPSYLGLYYLDVEFDCQFDGFSLAQKIREIDPRGYIVFITVHPL</sequence>
<dbReference type="Gene3D" id="3.40.50.2300">
    <property type="match status" value="1"/>
</dbReference>
<name>A0A9D1WFV8_9FIRM</name>
<evidence type="ECO:0000256" key="3">
    <source>
        <dbReference type="PROSITE-ProRule" id="PRU00169"/>
    </source>
</evidence>
<gene>
    <name evidence="5" type="ORF">IAA45_01650</name>
</gene>
<dbReference type="Proteomes" id="UP000886817">
    <property type="component" value="Unassembled WGS sequence"/>
</dbReference>
<organism evidence="5 6">
    <name type="scientific">Candidatus Blautia gallistercoris</name>
    <dbReference type="NCBI Taxonomy" id="2838490"/>
    <lineage>
        <taxon>Bacteria</taxon>
        <taxon>Bacillati</taxon>
        <taxon>Bacillota</taxon>
        <taxon>Clostridia</taxon>
        <taxon>Lachnospirales</taxon>
        <taxon>Lachnospiraceae</taxon>
        <taxon>Blautia</taxon>
    </lineage>
</organism>
<dbReference type="InterPro" id="IPR011006">
    <property type="entry name" value="CheY-like_superfamily"/>
</dbReference>
<dbReference type="PROSITE" id="PS50110">
    <property type="entry name" value="RESPONSE_REGULATORY"/>
    <property type="match status" value="1"/>
</dbReference>
<proteinExistence type="predicted"/>
<comment type="function">
    <text evidence="2">May play the central regulatory role in sporulation. It may be an element of the effector pathway responsible for the activation of sporulation genes in response to nutritional stress. Spo0A may act in concert with spo0H (a sigma factor) to control the expression of some genes that are critical to the sporulation process.</text>
</comment>
<dbReference type="AlphaFoldDB" id="A0A9D1WFV8"/>
<dbReference type="EMBL" id="DXEX01000043">
    <property type="protein sequence ID" value="HIX58409.1"/>
    <property type="molecule type" value="Genomic_DNA"/>
</dbReference>
<dbReference type="GO" id="GO:0000160">
    <property type="term" value="P:phosphorelay signal transduction system"/>
    <property type="evidence" value="ECO:0007669"/>
    <property type="project" value="InterPro"/>
</dbReference>
<evidence type="ECO:0000256" key="2">
    <source>
        <dbReference type="ARBA" id="ARBA00024867"/>
    </source>
</evidence>
<dbReference type="SUPFAM" id="SSF52172">
    <property type="entry name" value="CheY-like"/>
    <property type="match status" value="1"/>
</dbReference>
<evidence type="ECO:0000259" key="4">
    <source>
        <dbReference type="PROSITE" id="PS50110"/>
    </source>
</evidence>
<accession>A0A9D1WFV8</accession>
<feature type="modified residue" description="4-aspartylphosphate" evidence="3">
    <location>
        <position position="61"/>
    </location>
</feature>
<evidence type="ECO:0000256" key="1">
    <source>
        <dbReference type="ARBA" id="ARBA00018672"/>
    </source>
</evidence>
<evidence type="ECO:0000313" key="6">
    <source>
        <dbReference type="Proteomes" id="UP000886817"/>
    </source>
</evidence>
<feature type="domain" description="Response regulatory" evidence="4">
    <location>
        <begin position="3"/>
        <end position="94"/>
    </location>
</feature>
<protein>
    <recommendedName>
        <fullName evidence="1">Stage 0 sporulation protein A homolog</fullName>
    </recommendedName>
</protein>
<comment type="caution">
    <text evidence="5">The sequence shown here is derived from an EMBL/GenBank/DDBJ whole genome shotgun (WGS) entry which is preliminary data.</text>
</comment>
<evidence type="ECO:0000313" key="5">
    <source>
        <dbReference type="EMBL" id="HIX58409.1"/>
    </source>
</evidence>
<dbReference type="InterPro" id="IPR001789">
    <property type="entry name" value="Sig_transdc_resp-reg_receiver"/>
</dbReference>
<reference evidence="5" key="2">
    <citation type="submission" date="2021-04" db="EMBL/GenBank/DDBJ databases">
        <authorList>
            <person name="Gilroy R."/>
        </authorList>
    </citation>
    <scope>NUCLEOTIDE SEQUENCE</scope>
    <source>
        <strain evidence="5">ChiSjej1B19-8411</strain>
    </source>
</reference>
<keyword evidence="3" id="KW-0597">Phosphoprotein</keyword>
<reference evidence="5" key="1">
    <citation type="journal article" date="2021" name="PeerJ">
        <title>Extensive microbial diversity within the chicken gut microbiome revealed by metagenomics and culture.</title>
        <authorList>
            <person name="Gilroy R."/>
            <person name="Ravi A."/>
            <person name="Getino M."/>
            <person name="Pursley I."/>
            <person name="Horton D.L."/>
            <person name="Alikhan N.F."/>
            <person name="Baker D."/>
            <person name="Gharbi K."/>
            <person name="Hall N."/>
            <person name="Watson M."/>
            <person name="Adriaenssens E.M."/>
            <person name="Foster-Nyarko E."/>
            <person name="Jarju S."/>
            <person name="Secka A."/>
            <person name="Antonio M."/>
            <person name="Oren A."/>
            <person name="Chaudhuri R.R."/>
            <person name="La Ragione R."/>
            <person name="Hildebrand F."/>
            <person name="Pallen M.J."/>
        </authorList>
    </citation>
    <scope>NUCLEOTIDE SEQUENCE</scope>
    <source>
        <strain evidence="5">ChiSjej1B19-8411</strain>
    </source>
</reference>